<dbReference type="Gene3D" id="3.30.70.270">
    <property type="match status" value="1"/>
</dbReference>
<evidence type="ECO:0000313" key="2">
    <source>
        <dbReference type="EMBL" id="GMG15714.1"/>
    </source>
</evidence>
<keyword evidence="3" id="KW-1185">Reference proteome</keyword>
<dbReference type="InterPro" id="IPR051320">
    <property type="entry name" value="Viral_Replic_Matur_Polypro"/>
</dbReference>
<dbReference type="InterPro" id="IPR043502">
    <property type="entry name" value="DNA/RNA_pol_sf"/>
</dbReference>
<dbReference type="PANTHER" id="PTHR33064">
    <property type="entry name" value="POL PROTEIN"/>
    <property type="match status" value="1"/>
</dbReference>
<dbReference type="PANTHER" id="PTHR33064:SF37">
    <property type="entry name" value="RIBONUCLEASE H"/>
    <property type="match status" value="1"/>
</dbReference>
<accession>A0A9W6YP81</accession>
<sequence>MSFDEFGEAFQAGKLAEVVVIRPEEELNSSSRLDEAVLEDAKTALNARSGSEILKNPSDPFYPLIREYQDVVSKEPPPDPGVRHEIDLVPGTCTVSQDTYEGNSVTLLRYSSVSSTRRVWCVRWVGLTNYLQRFSENYAEIARPLSNLLKKDAEWRWNAEYQDAFEAINESLLRAPILALPDPDRSFSVVCDASDFAIGCALLQADAVGRERVIAFESRQLRRRTIQFMRRSYLQ</sequence>
<dbReference type="Proteomes" id="UP001165121">
    <property type="component" value="Unassembled WGS sequence"/>
</dbReference>
<evidence type="ECO:0000313" key="3">
    <source>
        <dbReference type="Proteomes" id="UP001165121"/>
    </source>
</evidence>
<dbReference type="InterPro" id="IPR043128">
    <property type="entry name" value="Rev_trsase/Diguanyl_cyclase"/>
</dbReference>
<comment type="caution">
    <text evidence="2">The sequence shown here is derived from an EMBL/GenBank/DDBJ whole genome shotgun (WGS) entry which is preliminary data.</text>
</comment>
<proteinExistence type="predicted"/>
<organism evidence="2 3">
    <name type="scientific">Phytophthora fragariaefolia</name>
    <dbReference type="NCBI Taxonomy" id="1490495"/>
    <lineage>
        <taxon>Eukaryota</taxon>
        <taxon>Sar</taxon>
        <taxon>Stramenopiles</taxon>
        <taxon>Oomycota</taxon>
        <taxon>Peronosporomycetes</taxon>
        <taxon>Peronosporales</taxon>
        <taxon>Peronosporaceae</taxon>
        <taxon>Phytophthora</taxon>
    </lineage>
</organism>
<dbReference type="InterPro" id="IPR041577">
    <property type="entry name" value="RT_RNaseH_2"/>
</dbReference>
<reference evidence="2" key="1">
    <citation type="submission" date="2023-04" db="EMBL/GenBank/DDBJ databases">
        <title>Phytophthora fragariaefolia NBRC 109709.</title>
        <authorList>
            <person name="Ichikawa N."/>
            <person name="Sato H."/>
            <person name="Tonouchi N."/>
        </authorList>
    </citation>
    <scope>NUCLEOTIDE SEQUENCE</scope>
    <source>
        <strain evidence="2">NBRC 109709</strain>
    </source>
</reference>
<name>A0A9W6YP81_9STRA</name>
<protein>
    <submittedName>
        <fullName evidence="2">Unnamed protein product</fullName>
    </submittedName>
</protein>
<dbReference type="AlphaFoldDB" id="A0A9W6YP81"/>
<dbReference type="FunFam" id="3.30.70.270:FF:000020">
    <property type="entry name" value="Transposon Tf2-6 polyprotein-like Protein"/>
    <property type="match status" value="1"/>
</dbReference>
<evidence type="ECO:0000259" key="1">
    <source>
        <dbReference type="Pfam" id="PF17919"/>
    </source>
</evidence>
<feature type="domain" description="Reverse transcriptase/retrotransposon-derived protein RNase H-like" evidence="1">
    <location>
        <begin position="157"/>
        <end position="223"/>
    </location>
</feature>
<dbReference type="Pfam" id="PF17919">
    <property type="entry name" value="RT_RNaseH_2"/>
    <property type="match status" value="1"/>
</dbReference>
<dbReference type="SUPFAM" id="SSF56672">
    <property type="entry name" value="DNA/RNA polymerases"/>
    <property type="match status" value="1"/>
</dbReference>
<dbReference type="EMBL" id="BSXT01018897">
    <property type="protein sequence ID" value="GMG15714.1"/>
    <property type="molecule type" value="Genomic_DNA"/>
</dbReference>
<gene>
    <name evidence="2" type="ORF">Pfra01_002953100</name>
</gene>